<evidence type="ECO:0000256" key="1">
    <source>
        <dbReference type="SAM" id="MobiDB-lite"/>
    </source>
</evidence>
<organism evidence="2 3">
    <name type="scientific">Rhodopirellula baltica SH28</name>
    <dbReference type="NCBI Taxonomy" id="993517"/>
    <lineage>
        <taxon>Bacteria</taxon>
        <taxon>Pseudomonadati</taxon>
        <taxon>Planctomycetota</taxon>
        <taxon>Planctomycetia</taxon>
        <taxon>Pirellulales</taxon>
        <taxon>Pirellulaceae</taxon>
        <taxon>Rhodopirellula</taxon>
    </lineage>
</organism>
<sequence>MVGPLCNNLKHSESNVAFMTSLFRPLVASLLCSLIVFGHAPAWLHVATCDSESHSHADNNASDAVSVCPHGCHHHVTESDASTTDASETVPHSQDSSAPHDHDTCGICQSLASPVGVTWDLVVVLPTEYASELTSVPAVRPSLATLLSIPQPRGPPAIFA</sequence>
<comment type="caution">
    <text evidence="2">The sequence shown here is derived from an EMBL/GenBank/DDBJ whole genome shotgun (WGS) entry which is preliminary data.</text>
</comment>
<reference evidence="2 3" key="1">
    <citation type="journal article" date="2013" name="Mar. Genomics">
        <title>Expression of sulfatases in Rhodopirellula baltica and the diversity of sulfatases in the genus Rhodopirellula.</title>
        <authorList>
            <person name="Wegner C.E."/>
            <person name="Richter-Heitmann T."/>
            <person name="Klindworth A."/>
            <person name="Klockow C."/>
            <person name="Richter M."/>
            <person name="Achstetter T."/>
            <person name="Glockner F.O."/>
            <person name="Harder J."/>
        </authorList>
    </citation>
    <scope>NUCLEOTIDE SEQUENCE [LARGE SCALE GENOMIC DNA]</scope>
    <source>
        <strain evidence="2 3">SH28</strain>
    </source>
</reference>
<evidence type="ECO:0000313" key="2">
    <source>
        <dbReference type="EMBL" id="EKJ99229.1"/>
    </source>
</evidence>
<dbReference type="Pfam" id="PF11162">
    <property type="entry name" value="DUF2946"/>
    <property type="match status" value="1"/>
</dbReference>
<dbReference type="InterPro" id="IPR021333">
    <property type="entry name" value="DUF2946"/>
</dbReference>
<dbReference type="EMBL" id="AMCW01000152">
    <property type="protein sequence ID" value="EKJ99229.1"/>
    <property type="molecule type" value="Genomic_DNA"/>
</dbReference>
<dbReference type="Proteomes" id="UP000007993">
    <property type="component" value="Unassembled WGS sequence"/>
</dbReference>
<protein>
    <submittedName>
        <fullName evidence="2">Uncharacterized protein</fullName>
    </submittedName>
</protein>
<dbReference type="PATRIC" id="fig|993517.3.peg.5853"/>
<accession>K5C8C5</accession>
<dbReference type="AlphaFoldDB" id="K5C8C5"/>
<feature type="region of interest" description="Disordered" evidence="1">
    <location>
        <begin position="78"/>
        <end position="101"/>
    </location>
</feature>
<feature type="compositionally biased region" description="Polar residues" evidence="1">
    <location>
        <begin position="79"/>
        <end position="97"/>
    </location>
</feature>
<name>K5C8C5_RHOBT</name>
<evidence type="ECO:0000313" key="3">
    <source>
        <dbReference type="Proteomes" id="UP000007993"/>
    </source>
</evidence>
<gene>
    <name evidence="2" type="ORF">RBSH_05405</name>
</gene>
<proteinExistence type="predicted"/>